<sequence length="113" mass="12355">MSQITTHILDTARGCPAAGVPLALFHRQDSDWVEIASGTTNEDGRVAGLLDGDRVLPAGTYRMHFATGGYFSALDLNIFYPYVDVVFNLDDGGEHYHIPLLLSPFGYSTYRGS</sequence>
<feature type="binding site" evidence="9">
    <location>
        <position position="7"/>
    </location>
    <ligand>
        <name>substrate</name>
    </ligand>
</feature>
<comment type="function">
    <text evidence="2">Catalyzes the hydrolysis of 5-hydroxyisourate (HIU) to 2-oxo-4-hydroxy-4-carboxy-5-ureidoimidazoline (OHCU).</text>
</comment>
<dbReference type="PROSITE" id="PS00769">
    <property type="entry name" value="TRANSTHYRETIN_2"/>
    <property type="match status" value="1"/>
</dbReference>
<evidence type="ECO:0000259" key="11">
    <source>
        <dbReference type="SMART" id="SM00095"/>
    </source>
</evidence>
<dbReference type="EMBL" id="AAOA02000001">
    <property type="protein sequence ID" value="EAQ99153.1"/>
    <property type="molecule type" value="Genomic_DNA"/>
</dbReference>
<evidence type="ECO:0000256" key="4">
    <source>
        <dbReference type="ARBA" id="ARBA00011881"/>
    </source>
</evidence>
<comment type="catalytic activity">
    <reaction evidence="1 10">
        <text>5-hydroxyisourate + H2O = 5-hydroxy-2-oxo-4-ureido-2,5-dihydro-1H-imidazole-5-carboxylate + H(+)</text>
        <dbReference type="Rhea" id="RHEA:23736"/>
        <dbReference type="ChEBI" id="CHEBI:15377"/>
        <dbReference type="ChEBI" id="CHEBI:15378"/>
        <dbReference type="ChEBI" id="CHEBI:18072"/>
        <dbReference type="ChEBI" id="CHEBI:58639"/>
        <dbReference type="EC" id="3.5.2.17"/>
    </reaction>
</comment>
<organism evidence="12 13">
    <name type="scientific">Congregibacter litoralis KT71</name>
    <dbReference type="NCBI Taxonomy" id="314285"/>
    <lineage>
        <taxon>Bacteria</taxon>
        <taxon>Pseudomonadati</taxon>
        <taxon>Pseudomonadota</taxon>
        <taxon>Gammaproteobacteria</taxon>
        <taxon>Cellvibrionales</taxon>
        <taxon>Halieaceae</taxon>
        <taxon>Congregibacter</taxon>
    </lineage>
</organism>
<dbReference type="NCBIfam" id="TIGR02962">
    <property type="entry name" value="hdxy_isourate"/>
    <property type="match status" value="1"/>
</dbReference>
<dbReference type="InterPro" id="IPR000895">
    <property type="entry name" value="Transthyretin/HIU_hydrolase"/>
</dbReference>
<dbReference type="CDD" id="cd05822">
    <property type="entry name" value="TLP_HIUase"/>
    <property type="match status" value="1"/>
</dbReference>
<dbReference type="GO" id="GO:0006144">
    <property type="term" value="P:purine nucleobase metabolic process"/>
    <property type="evidence" value="ECO:0007669"/>
    <property type="project" value="UniProtKB-KW"/>
</dbReference>
<accession>A4A380</accession>
<evidence type="ECO:0000256" key="3">
    <source>
        <dbReference type="ARBA" id="ARBA00009850"/>
    </source>
</evidence>
<dbReference type="SUPFAM" id="SSF49472">
    <property type="entry name" value="Transthyretin (synonym: prealbumin)"/>
    <property type="match status" value="1"/>
</dbReference>
<dbReference type="InterPro" id="IPR023416">
    <property type="entry name" value="Transthyretin/HIU_hydrolase_d"/>
</dbReference>
<dbReference type="PANTHER" id="PTHR10395:SF7">
    <property type="entry name" value="5-HYDROXYISOURATE HYDROLASE"/>
    <property type="match status" value="1"/>
</dbReference>
<name>A4A380_9GAMM</name>
<keyword evidence="13" id="KW-1185">Reference proteome</keyword>
<reference evidence="12 13" key="1">
    <citation type="journal article" date="2007" name="Proc. Natl. Acad. Sci. U.S.A.">
        <title>Characterization of a marine gammaproteobacterium capable of aerobic anoxygenic photosynthesis.</title>
        <authorList>
            <person name="Fuchs B.M."/>
            <person name="Spring S."/>
            <person name="Teeling H."/>
            <person name="Quast C."/>
            <person name="Wulf J."/>
            <person name="Schattenhofer M."/>
            <person name="Yan S."/>
            <person name="Ferriera S."/>
            <person name="Johnson J."/>
            <person name="Glockner F.O."/>
            <person name="Amann R."/>
        </authorList>
    </citation>
    <scope>NUCLEOTIDE SEQUENCE [LARGE SCALE GENOMIC DNA]</scope>
    <source>
        <strain evidence="12">KT71</strain>
    </source>
</reference>
<reference evidence="12 13" key="2">
    <citation type="journal article" date="2009" name="PLoS ONE">
        <title>The photosynthetic apparatus and its regulation in the aerobic gammaproteobacterium Congregibacter litoralis gen. nov., sp. nov.</title>
        <authorList>
            <person name="Spring S."/>
            <person name="Lunsdorf H."/>
            <person name="Fuchs B.M."/>
            <person name="Tindall B.J."/>
        </authorList>
    </citation>
    <scope>NUCLEOTIDE SEQUENCE [LARGE SCALE GENOMIC DNA]</scope>
    <source>
        <strain evidence="12">KT71</strain>
    </source>
</reference>
<evidence type="ECO:0000256" key="1">
    <source>
        <dbReference type="ARBA" id="ARBA00001043"/>
    </source>
</evidence>
<dbReference type="RefSeq" id="WP_008295599.1">
    <property type="nucleotide sequence ID" value="NZ_CM002299.1"/>
</dbReference>
<comment type="caution">
    <text evidence="12">The sequence shown here is derived from an EMBL/GenBank/DDBJ whole genome shotgun (WGS) entry which is preliminary data.</text>
</comment>
<dbReference type="InterPro" id="IPR023419">
    <property type="entry name" value="Transthyretin_CS"/>
</dbReference>
<evidence type="ECO:0000256" key="9">
    <source>
        <dbReference type="PIRSR" id="PIRSR600895-51"/>
    </source>
</evidence>
<dbReference type="InterPro" id="IPR036817">
    <property type="entry name" value="Transthyretin/HIU_hydrolase_sf"/>
</dbReference>
<evidence type="ECO:0000313" key="12">
    <source>
        <dbReference type="EMBL" id="EAQ99153.1"/>
    </source>
</evidence>
<keyword evidence="8 10" id="KW-0378">Hydrolase</keyword>
<protein>
    <recommendedName>
        <fullName evidence="6 10">5-hydroxyisourate hydrolase</fullName>
        <shortName evidence="10">HIU hydrolase</shortName>
        <shortName evidence="10">HIUHase</shortName>
        <ecNumber evidence="5 10">3.5.2.17</ecNumber>
    </recommendedName>
</protein>
<dbReference type="EC" id="3.5.2.17" evidence="5 10"/>
<dbReference type="Proteomes" id="UP000019205">
    <property type="component" value="Chromosome"/>
</dbReference>
<comment type="subunit">
    <text evidence="4 10">Homotetramer.</text>
</comment>
<dbReference type="HOGENOM" id="CLU_115536_1_0_6"/>
<gene>
    <name evidence="12" type="ORF">KT71_15826</name>
</gene>
<dbReference type="PANTHER" id="PTHR10395">
    <property type="entry name" value="URICASE AND TRANSTHYRETIN-RELATED"/>
    <property type="match status" value="1"/>
</dbReference>
<dbReference type="SMART" id="SM00095">
    <property type="entry name" value="TR_THY"/>
    <property type="match status" value="1"/>
</dbReference>
<evidence type="ECO:0000256" key="10">
    <source>
        <dbReference type="RuleBase" id="RU361270"/>
    </source>
</evidence>
<evidence type="ECO:0000256" key="7">
    <source>
        <dbReference type="ARBA" id="ARBA00022631"/>
    </source>
</evidence>
<dbReference type="GO" id="GO:0033971">
    <property type="term" value="F:hydroxyisourate hydrolase activity"/>
    <property type="evidence" value="ECO:0007669"/>
    <property type="project" value="UniProtKB-EC"/>
</dbReference>
<dbReference type="Gene3D" id="2.60.40.180">
    <property type="entry name" value="Transthyretin/hydroxyisourate hydrolase domain"/>
    <property type="match status" value="1"/>
</dbReference>
<dbReference type="Pfam" id="PF00576">
    <property type="entry name" value="Transthyretin"/>
    <property type="match status" value="1"/>
</dbReference>
<dbReference type="PRINTS" id="PR00189">
    <property type="entry name" value="TRNSTHYRETIN"/>
</dbReference>
<evidence type="ECO:0000256" key="5">
    <source>
        <dbReference type="ARBA" id="ARBA00012609"/>
    </source>
</evidence>
<feature type="binding site" evidence="9">
    <location>
        <position position="45"/>
    </location>
    <ligand>
        <name>substrate</name>
    </ligand>
</feature>
<evidence type="ECO:0000256" key="2">
    <source>
        <dbReference type="ARBA" id="ARBA00002704"/>
    </source>
</evidence>
<evidence type="ECO:0000256" key="6">
    <source>
        <dbReference type="ARBA" id="ARBA00017539"/>
    </source>
</evidence>
<comment type="similarity">
    <text evidence="3 10">Belongs to the transthyretin family. 5-hydroxyisourate hydrolase subfamily.</text>
</comment>
<feature type="binding site" evidence="9">
    <location>
        <position position="110"/>
    </location>
    <ligand>
        <name>substrate</name>
    </ligand>
</feature>
<dbReference type="InterPro" id="IPR014306">
    <property type="entry name" value="Hydroxyisourate_hydrolase"/>
</dbReference>
<proteinExistence type="inferred from homology"/>
<dbReference type="eggNOG" id="COG2351">
    <property type="taxonomic scope" value="Bacteria"/>
</dbReference>
<evidence type="ECO:0000256" key="8">
    <source>
        <dbReference type="ARBA" id="ARBA00022801"/>
    </source>
</evidence>
<dbReference type="AlphaFoldDB" id="A4A380"/>
<evidence type="ECO:0000313" key="13">
    <source>
        <dbReference type="Proteomes" id="UP000019205"/>
    </source>
</evidence>
<dbReference type="OrthoDB" id="9792386at2"/>
<keyword evidence="7 10" id="KW-0659">Purine metabolism</keyword>
<feature type="domain" description="Transthyretin/hydroxyisourate hydrolase" evidence="11">
    <location>
        <begin position="1"/>
        <end position="112"/>
    </location>
</feature>
<dbReference type="STRING" id="314285.KT71_15826"/>